<organism evidence="2 3">
    <name type="scientific">SAR92 clade bacterium</name>
    <dbReference type="NCBI Taxonomy" id="2315479"/>
    <lineage>
        <taxon>Bacteria</taxon>
        <taxon>Pseudomonadati</taxon>
        <taxon>Pseudomonadota</taxon>
        <taxon>Gammaproteobacteria</taxon>
        <taxon>Cellvibrionales</taxon>
        <taxon>Porticoccaceae</taxon>
        <taxon>SAR92 clade</taxon>
    </lineage>
</organism>
<dbReference type="Pfam" id="PF03747">
    <property type="entry name" value="ADP_ribosyl_GH"/>
    <property type="match status" value="1"/>
</dbReference>
<evidence type="ECO:0000256" key="1">
    <source>
        <dbReference type="SAM" id="Phobius"/>
    </source>
</evidence>
<accession>A0A520MD15</accession>
<feature type="transmembrane region" description="Helical" evidence="1">
    <location>
        <begin position="12"/>
        <end position="32"/>
    </location>
</feature>
<gene>
    <name evidence="2" type="ORF">EVB03_09025</name>
</gene>
<dbReference type="GO" id="GO:0016787">
    <property type="term" value="F:hydrolase activity"/>
    <property type="evidence" value="ECO:0007669"/>
    <property type="project" value="UniProtKB-KW"/>
</dbReference>
<dbReference type="Gene3D" id="1.10.4080.10">
    <property type="entry name" value="ADP-ribosylation/Crystallin J1"/>
    <property type="match status" value="1"/>
</dbReference>
<dbReference type="InterPro" id="IPR005502">
    <property type="entry name" value="Ribosyl_crysJ1"/>
</dbReference>
<dbReference type="AlphaFoldDB" id="A0A520MD15"/>
<comment type="caution">
    <text evidence="2">The sequence shown here is derived from an EMBL/GenBank/DDBJ whole genome shotgun (WGS) entry which is preliminary data.</text>
</comment>
<proteinExistence type="predicted"/>
<evidence type="ECO:0000313" key="3">
    <source>
        <dbReference type="Proteomes" id="UP000315889"/>
    </source>
</evidence>
<keyword evidence="2" id="KW-0378">Hydrolase</keyword>
<keyword evidence="1" id="KW-1133">Transmembrane helix</keyword>
<protein>
    <submittedName>
        <fullName evidence="2">ADP-ribosylglycohydrolase family protein</fullName>
    </submittedName>
</protein>
<evidence type="ECO:0000313" key="2">
    <source>
        <dbReference type="EMBL" id="RZO19126.1"/>
    </source>
</evidence>
<reference evidence="2 3" key="1">
    <citation type="submission" date="2019-02" db="EMBL/GenBank/DDBJ databases">
        <title>Prokaryotic population dynamics and viral predation in marine succession experiment using metagenomics: the confinement effect.</title>
        <authorList>
            <person name="Haro-Moreno J.M."/>
            <person name="Rodriguez-Valera F."/>
            <person name="Lopez-Perez M."/>
        </authorList>
    </citation>
    <scope>NUCLEOTIDE SEQUENCE [LARGE SCALE GENOMIC DNA]</scope>
    <source>
        <strain evidence="2">MED-G170</strain>
    </source>
</reference>
<keyword evidence="1" id="KW-0812">Transmembrane</keyword>
<keyword evidence="1" id="KW-0472">Membrane</keyword>
<name>A0A520MD15_9GAMM</name>
<dbReference type="SUPFAM" id="SSF101478">
    <property type="entry name" value="ADP-ribosylglycohydrolase"/>
    <property type="match status" value="1"/>
</dbReference>
<dbReference type="EMBL" id="SHBP01000019">
    <property type="protein sequence ID" value="RZO19126.1"/>
    <property type="molecule type" value="Genomic_DNA"/>
</dbReference>
<dbReference type="InterPro" id="IPR036705">
    <property type="entry name" value="Ribosyl_crysJ1_sf"/>
</dbReference>
<sequence>MKKNIDCDTIKALLNFCFPLILIATLLTSLSINAETKNNSDVINISRPEYLNKLQGFWLGQNIANWTGLITEMDKVGTPKTLPFYTDKDWGKPDQKAIWGEFVPHSNTIDFYFEYSGTPWGADDDTDIEYMYAHLHDQLKTSKLNARQIRDGWLHHIYSEEDAPLFQKFPNSKPMTENFLWVSNEQARKLMEKGMAPPETSEPENNRYHMMIDAQLTTEIFGLLAPGRPDVAIDIAYLPVRTTAKSDAEWISQFYISMHSLASVVDKSQNIATQTRWLANQSSRYLPPNSTPGKMYAFIKEHYLNNPNKDDWESTRDAIYHRYQLESTDGYVYKEPFDAGINFAASLVSLFYGQGNIARTIQIGSLVGWDSDNPTATWGGLLGFMIGPQEIAKAFNQTNLSDTYWIHRTRRNFPDKTEATLGEDSFSSMAKREIRTVDRMVIERMNGWISANDQYWVIPVH</sequence>
<dbReference type="Proteomes" id="UP000315889">
    <property type="component" value="Unassembled WGS sequence"/>
</dbReference>